<dbReference type="GO" id="GO:0005829">
    <property type="term" value="C:cytosol"/>
    <property type="evidence" value="ECO:0007669"/>
    <property type="project" value="TreeGrafter"/>
</dbReference>
<dbReference type="PANTHER" id="PTHR31570:SF1">
    <property type="entry name" value="HAUS AUGMIN-LIKE COMPLEX SUBUNIT 1"/>
    <property type="match status" value="1"/>
</dbReference>
<sequence>MFGVNSIQLKRQKKGTASTEVSSLPTSSNDSSCRPINRTNKPLNKTKGKKTEEQKATNPSLPGRITKRAYLQHIHSIYTILTMSHLPPSAPVIFSPSVARAAASAAKDWSYVDSWLLSKYAPLHLKVPAFERNPDTLKALLALAAANEAADDSRQQIADLESATLAKLNTSTSNTNTNTSNTQDPSPSPSTTETYQEAKQSILTALSASLTRSGKESLTTLSHLSQTLSLPPSQADPLHLASSLLSLSTELNNLEQAQQRLDLLSSHITRATASIEKLLIHLRRDPGYSPAAGLAKENLEVQRRIKTLAGQTLPQLRERVANLASAVAGSDSGAGEEGGMVTVEQVRREQEAYLELLRRKQELNVQLQAFQGLPPDTEQARRELEGLREELRSLTSRRDEAFEGLVEGGLSPEKRDR</sequence>
<keyword evidence="13" id="KW-1185">Reference proteome</keyword>
<comment type="caution">
    <text evidence="12">The sequence shown here is derived from an EMBL/GenBank/DDBJ whole genome shotgun (WGS) entry which is preliminary data.</text>
</comment>
<accession>A0AAE0JHR4</accession>
<evidence type="ECO:0000256" key="10">
    <source>
        <dbReference type="SAM" id="Coils"/>
    </source>
</evidence>
<evidence type="ECO:0000256" key="9">
    <source>
        <dbReference type="ARBA" id="ARBA00023306"/>
    </source>
</evidence>
<dbReference type="GO" id="GO:0051225">
    <property type="term" value="P:spindle assembly"/>
    <property type="evidence" value="ECO:0007669"/>
    <property type="project" value="InterPro"/>
</dbReference>
<feature type="coiled-coil region" evidence="10">
    <location>
        <begin position="343"/>
        <end position="404"/>
    </location>
</feature>
<evidence type="ECO:0000256" key="11">
    <source>
        <dbReference type="SAM" id="MobiDB-lite"/>
    </source>
</evidence>
<evidence type="ECO:0000256" key="5">
    <source>
        <dbReference type="ARBA" id="ARBA00022701"/>
    </source>
</evidence>
<keyword evidence="4" id="KW-0132">Cell division</keyword>
<evidence type="ECO:0000256" key="8">
    <source>
        <dbReference type="ARBA" id="ARBA00023212"/>
    </source>
</evidence>
<name>A0AAE0JHR4_9PEZI</name>
<keyword evidence="5" id="KW-0493">Microtubule</keyword>
<dbReference type="GO" id="GO:0051301">
    <property type="term" value="P:cell division"/>
    <property type="evidence" value="ECO:0007669"/>
    <property type="project" value="UniProtKB-KW"/>
</dbReference>
<dbReference type="GO" id="GO:0005819">
    <property type="term" value="C:spindle"/>
    <property type="evidence" value="ECO:0007669"/>
    <property type="project" value="UniProtKB-SubCell"/>
</dbReference>
<reference evidence="12" key="2">
    <citation type="submission" date="2023-06" db="EMBL/GenBank/DDBJ databases">
        <authorList>
            <consortium name="Lawrence Berkeley National Laboratory"/>
            <person name="Haridas S."/>
            <person name="Hensen N."/>
            <person name="Bonometti L."/>
            <person name="Westerberg I."/>
            <person name="Brannstrom I.O."/>
            <person name="Guillou S."/>
            <person name="Cros-Aarteil S."/>
            <person name="Calhoun S."/>
            <person name="Kuo A."/>
            <person name="Mondo S."/>
            <person name="Pangilinan J."/>
            <person name="Riley R."/>
            <person name="Labutti K."/>
            <person name="Andreopoulos B."/>
            <person name="Lipzen A."/>
            <person name="Chen C."/>
            <person name="Yanf M."/>
            <person name="Daum C."/>
            <person name="Ng V."/>
            <person name="Clum A."/>
            <person name="Steindorff A."/>
            <person name="Ohm R."/>
            <person name="Martin F."/>
            <person name="Silar P."/>
            <person name="Natvig D."/>
            <person name="Lalanne C."/>
            <person name="Gautier V."/>
            <person name="Ament-Velasquez S.L."/>
            <person name="Kruys A."/>
            <person name="Hutchinson M.I."/>
            <person name="Powell A.J."/>
            <person name="Barry K."/>
            <person name="Miller A.N."/>
            <person name="Grigoriev I.V."/>
            <person name="Debuchy R."/>
            <person name="Gladieux P."/>
            <person name="Thoren M.H."/>
            <person name="Johannesson H."/>
        </authorList>
    </citation>
    <scope>NUCLEOTIDE SEQUENCE</scope>
    <source>
        <strain evidence="12">CBS 560.94</strain>
    </source>
</reference>
<dbReference type="Pfam" id="PF25762">
    <property type="entry name" value="HAUS1"/>
    <property type="match status" value="1"/>
</dbReference>
<feature type="compositionally biased region" description="Low complexity" evidence="11">
    <location>
        <begin position="170"/>
        <end position="194"/>
    </location>
</feature>
<gene>
    <name evidence="12" type="ORF">B0H65DRAFT_462261</name>
</gene>
<protein>
    <recommendedName>
        <fullName evidence="14">HAUS augmin-like complex subunit 1</fullName>
    </recommendedName>
</protein>
<dbReference type="PANTHER" id="PTHR31570">
    <property type="entry name" value="HAUS AUGMIN-LIKE COMPLEX SUBUNIT 1"/>
    <property type="match status" value="1"/>
</dbReference>
<evidence type="ECO:0000256" key="6">
    <source>
        <dbReference type="ARBA" id="ARBA00022776"/>
    </source>
</evidence>
<organism evidence="12 13">
    <name type="scientific">Neurospora tetraspora</name>
    <dbReference type="NCBI Taxonomy" id="94610"/>
    <lineage>
        <taxon>Eukaryota</taxon>
        <taxon>Fungi</taxon>
        <taxon>Dikarya</taxon>
        <taxon>Ascomycota</taxon>
        <taxon>Pezizomycotina</taxon>
        <taxon>Sordariomycetes</taxon>
        <taxon>Sordariomycetidae</taxon>
        <taxon>Sordariales</taxon>
        <taxon>Sordariaceae</taxon>
        <taxon>Neurospora</taxon>
    </lineage>
</organism>
<reference evidence="12" key="1">
    <citation type="journal article" date="2023" name="Mol. Phylogenet. Evol.">
        <title>Genome-scale phylogeny and comparative genomics of the fungal order Sordariales.</title>
        <authorList>
            <person name="Hensen N."/>
            <person name="Bonometti L."/>
            <person name="Westerberg I."/>
            <person name="Brannstrom I.O."/>
            <person name="Guillou S."/>
            <person name="Cros-Aarteil S."/>
            <person name="Calhoun S."/>
            <person name="Haridas S."/>
            <person name="Kuo A."/>
            <person name="Mondo S."/>
            <person name="Pangilinan J."/>
            <person name="Riley R."/>
            <person name="LaButti K."/>
            <person name="Andreopoulos B."/>
            <person name="Lipzen A."/>
            <person name="Chen C."/>
            <person name="Yan M."/>
            <person name="Daum C."/>
            <person name="Ng V."/>
            <person name="Clum A."/>
            <person name="Steindorff A."/>
            <person name="Ohm R.A."/>
            <person name="Martin F."/>
            <person name="Silar P."/>
            <person name="Natvig D.O."/>
            <person name="Lalanne C."/>
            <person name="Gautier V."/>
            <person name="Ament-Velasquez S.L."/>
            <person name="Kruys A."/>
            <person name="Hutchinson M.I."/>
            <person name="Powell A.J."/>
            <person name="Barry K."/>
            <person name="Miller A.N."/>
            <person name="Grigoriev I.V."/>
            <person name="Debuchy R."/>
            <person name="Gladieux P."/>
            <person name="Hiltunen Thoren M."/>
            <person name="Johannesson H."/>
        </authorList>
    </citation>
    <scope>NUCLEOTIDE SEQUENCE</scope>
    <source>
        <strain evidence="12">CBS 560.94</strain>
    </source>
</reference>
<dbReference type="Proteomes" id="UP001278500">
    <property type="component" value="Unassembled WGS sequence"/>
</dbReference>
<dbReference type="EMBL" id="JAUEPP010000003">
    <property type="protein sequence ID" value="KAK3348062.1"/>
    <property type="molecule type" value="Genomic_DNA"/>
</dbReference>
<dbReference type="AlphaFoldDB" id="A0AAE0JHR4"/>
<feature type="region of interest" description="Disordered" evidence="11">
    <location>
        <begin position="1"/>
        <end position="64"/>
    </location>
</feature>
<dbReference type="InterPro" id="IPR026243">
    <property type="entry name" value="HAUS1"/>
</dbReference>
<dbReference type="GO" id="GO:0070652">
    <property type="term" value="C:HAUS complex"/>
    <property type="evidence" value="ECO:0007669"/>
    <property type="project" value="InterPro"/>
</dbReference>
<keyword evidence="8" id="KW-0206">Cytoskeleton</keyword>
<evidence type="ECO:0000256" key="1">
    <source>
        <dbReference type="ARBA" id="ARBA00004186"/>
    </source>
</evidence>
<comment type="subcellular location">
    <subcellularLocation>
        <location evidence="1">Cytoplasm</location>
        <location evidence="1">Cytoskeleton</location>
        <location evidence="1">Spindle</location>
    </subcellularLocation>
</comment>
<dbReference type="GO" id="GO:0005874">
    <property type="term" value="C:microtubule"/>
    <property type="evidence" value="ECO:0007669"/>
    <property type="project" value="UniProtKB-KW"/>
</dbReference>
<keyword evidence="9" id="KW-0131">Cell cycle</keyword>
<feature type="region of interest" description="Disordered" evidence="11">
    <location>
        <begin position="170"/>
        <end position="197"/>
    </location>
</feature>
<evidence type="ECO:0000256" key="7">
    <source>
        <dbReference type="ARBA" id="ARBA00023054"/>
    </source>
</evidence>
<evidence type="ECO:0000313" key="13">
    <source>
        <dbReference type="Proteomes" id="UP001278500"/>
    </source>
</evidence>
<evidence type="ECO:0000256" key="4">
    <source>
        <dbReference type="ARBA" id="ARBA00022618"/>
    </source>
</evidence>
<evidence type="ECO:0000313" key="12">
    <source>
        <dbReference type="EMBL" id="KAK3348062.1"/>
    </source>
</evidence>
<evidence type="ECO:0000256" key="2">
    <source>
        <dbReference type="ARBA" id="ARBA00005479"/>
    </source>
</evidence>
<keyword evidence="7 10" id="KW-0175">Coiled coil</keyword>
<dbReference type="GeneID" id="87863786"/>
<evidence type="ECO:0008006" key="14">
    <source>
        <dbReference type="Google" id="ProtNLM"/>
    </source>
</evidence>
<keyword evidence="6" id="KW-0498">Mitosis</keyword>
<proteinExistence type="inferred from homology"/>
<evidence type="ECO:0000256" key="3">
    <source>
        <dbReference type="ARBA" id="ARBA00022490"/>
    </source>
</evidence>
<dbReference type="RefSeq" id="XP_062683144.1">
    <property type="nucleotide sequence ID" value="XM_062826632.1"/>
</dbReference>
<comment type="similarity">
    <text evidence="2">Belongs to the HAUS1 family.</text>
</comment>
<feature type="compositionally biased region" description="Polar residues" evidence="11">
    <location>
        <begin position="1"/>
        <end position="43"/>
    </location>
</feature>
<keyword evidence="3" id="KW-0963">Cytoplasm</keyword>
<feature type="coiled-coil region" evidence="10">
    <location>
        <begin position="247"/>
        <end position="274"/>
    </location>
</feature>